<dbReference type="GO" id="GO:0031966">
    <property type="term" value="C:mitochondrial membrane"/>
    <property type="evidence" value="ECO:0007669"/>
    <property type="project" value="UniProtKB-SubCell"/>
</dbReference>
<dbReference type="PANTHER" id="PTHR43507:SF1">
    <property type="entry name" value="NADH-UBIQUINONE OXIDOREDUCTASE CHAIN 4"/>
    <property type="match status" value="1"/>
</dbReference>
<feature type="transmembrane region" description="Helical" evidence="7">
    <location>
        <begin position="380"/>
        <end position="409"/>
    </location>
</feature>
<dbReference type="GeneID" id="3912633"/>
<dbReference type="GO" id="GO:0008137">
    <property type="term" value="F:NADH dehydrogenase (ubiquinone) activity"/>
    <property type="evidence" value="ECO:0007669"/>
    <property type="project" value="UniProtKB-UniRule"/>
</dbReference>
<dbReference type="GO" id="GO:0015990">
    <property type="term" value="P:electron transport coupled proton transport"/>
    <property type="evidence" value="ECO:0007669"/>
    <property type="project" value="TreeGrafter"/>
</dbReference>
<comment type="function">
    <text evidence="7">Core subunit of the mitochondrial membrane respiratory chain NADH dehydrogenase (Complex I) which catalyzes electron transfer from NADH through the respiratory chain, using ubiquinone as an electron acceptor. Essential for the catalytic activity and assembly of complex I.</text>
</comment>
<keyword evidence="6 7" id="KW-0472">Membrane</keyword>
<dbReference type="AlphaFoldDB" id="B2VQ20"/>
<feature type="transmembrane region" description="Helical" evidence="7">
    <location>
        <begin position="253"/>
        <end position="270"/>
    </location>
</feature>
<keyword evidence="7" id="KW-0520">NAD</keyword>
<evidence type="ECO:0000313" key="9">
    <source>
        <dbReference type="EMBL" id="ACD12733.1"/>
    </source>
</evidence>
<feature type="transmembrane region" description="Helical" evidence="7">
    <location>
        <begin position="144"/>
        <end position="162"/>
    </location>
</feature>
<comment type="similarity">
    <text evidence="3 7">Belongs to the complex I subunit 4 family.</text>
</comment>
<dbReference type="GO" id="GO:0042773">
    <property type="term" value="P:ATP synthesis coupled electron transport"/>
    <property type="evidence" value="ECO:0007669"/>
    <property type="project" value="InterPro"/>
</dbReference>
<dbReference type="EMBL" id="DQ336395">
    <property type="protein sequence ID" value="ACD12733.1"/>
    <property type="molecule type" value="Genomic_DNA"/>
</dbReference>
<keyword evidence="7" id="KW-0249">Electron transport</keyword>
<feature type="transmembrane region" description="Helical" evidence="7">
    <location>
        <begin position="174"/>
        <end position="198"/>
    </location>
</feature>
<name>B2VQ20_DICCI</name>
<dbReference type="PRINTS" id="PR01437">
    <property type="entry name" value="NUOXDRDTASE4"/>
</dbReference>
<dbReference type="Pfam" id="PF00361">
    <property type="entry name" value="Proton_antipo_M"/>
    <property type="match status" value="1"/>
</dbReference>
<comment type="catalytic activity">
    <reaction evidence="7">
        <text>a ubiquinone + NADH + 5 H(+)(in) = a ubiquinol + NAD(+) + 4 H(+)(out)</text>
        <dbReference type="Rhea" id="RHEA:29091"/>
        <dbReference type="Rhea" id="RHEA-COMP:9565"/>
        <dbReference type="Rhea" id="RHEA-COMP:9566"/>
        <dbReference type="ChEBI" id="CHEBI:15378"/>
        <dbReference type="ChEBI" id="CHEBI:16389"/>
        <dbReference type="ChEBI" id="CHEBI:17976"/>
        <dbReference type="ChEBI" id="CHEBI:57540"/>
        <dbReference type="ChEBI" id="CHEBI:57945"/>
        <dbReference type="EC" id="7.1.1.2"/>
    </reaction>
</comment>
<evidence type="ECO:0000256" key="1">
    <source>
        <dbReference type="ARBA" id="ARBA00003257"/>
    </source>
</evidence>
<feature type="transmembrane region" description="Helical" evidence="7">
    <location>
        <begin position="6"/>
        <end position="23"/>
    </location>
</feature>
<feature type="transmembrane region" description="Helical" evidence="7">
    <location>
        <begin position="218"/>
        <end position="241"/>
    </location>
</feature>
<evidence type="ECO:0000256" key="4">
    <source>
        <dbReference type="ARBA" id="ARBA00022692"/>
    </source>
</evidence>
<dbReference type="InterPro" id="IPR010227">
    <property type="entry name" value="NADH_Q_OxRdtase_chainM/4"/>
</dbReference>
<dbReference type="InterPro" id="IPR003918">
    <property type="entry name" value="NADH_UbQ_OxRdtase"/>
</dbReference>
<sequence>MTVIAIKIMNIVIGGGILGVILMNKIMPKQETQRIFLLGIQVILLVLSGVMLIGFEGSDIINKISPYISMVTVYSNNANINIGYNVDGISAIFIVLTIVLILSCILISLRVIKEKQEKQFHIMLLITEILIINFFAATDLVQLYIVYEASLIPMVIMIGVWGSRTEKKIAAFQILIYTLIGSIFMLMSIGLLYSTLGTTDYILIREYIEVLPENVRKIIFIGFFIGFAVKIPIAPLHLWLLRAHVEAPTAGSVLLAGILLKLGGYGYIRYNIGLFPDLCEYYFPIIGGICLISILYTGIATLTQLDVKRIVAYSSISHMNVIVLGLFSGVLQGLEGGIILMIGHGIVSGGLFLCIGVIYDRCKTRILYAYNNLVHMMPIMAILFFLLVLGNIAFPITSNFVGELLIFIGLIKKNIIIAFFSALSMIITAIYSFWLYNRIFFVNEIITREANEGIQMEVNKMTIKEGGINKKVTEGEIIGELEYPQYIKKESMKYSDVNIFEFVSIGLMVILMLIVGMKPSLVEGYIAINCLELISK</sequence>
<reference evidence="9" key="2">
    <citation type="journal article" date="2008" name="Mol. Biol. Evol.">
        <title>Mitochondrial genome evolution in the social amoebae.</title>
        <authorList>
            <person name="Heidel A.J."/>
            <person name="Gloeckner G."/>
        </authorList>
    </citation>
    <scope>NUCLEOTIDE SEQUENCE</scope>
</reference>
<comment type="function">
    <text evidence="1">Core subunit of the mitochondrial membrane respiratory chain NADH dehydrogenase (Complex I) that is believed to belong to the minimal assembly required for catalysis. Complex I functions in the transfer of electrons from NADH to the respiratory chain. The immediate electron acceptor for the enzyme is believed to be ubiquinone.</text>
</comment>
<dbReference type="GO" id="GO:0048039">
    <property type="term" value="F:ubiquinone binding"/>
    <property type="evidence" value="ECO:0007669"/>
    <property type="project" value="TreeGrafter"/>
</dbReference>
<keyword evidence="4 7" id="KW-0812">Transmembrane</keyword>
<comment type="subcellular location">
    <subcellularLocation>
        <location evidence="2">Membrane</location>
        <topology evidence="2">Multi-pass membrane protein</topology>
    </subcellularLocation>
    <subcellularLocation>
        <location evidence="7">Mitochondrion membrane</location>
        <topology evidence="7">Multi-pass membrane protein</topology>
    </subcellularLocation>
</comment>
<keyword evidence="7" id="KW-0830">Ubiquinone</keyword>
<evidence type="ECO:0000256" key="5">
    <source>
        <dbReference type="ARBA" id="ARBA00022989"/>
    </source>
</evidence>
<feature type="transmembrane region" description="Helical" evidence="7">
    <location>
        <begin position="120"/>
        <end position="138"/>
    </location>
</feature>
<evidence type="ECO:0000256" key="3">
    <source>
        <dbReference type="ARBA" id="ARBA00009025"/>
    </source>
</evidence>
<protein>
    <recommendedName>
        <fullName evidence="7">NADH-ubiquinone oxidoreductase chain 4</fullName>
        <ecNumber evidence="7">7.1.1.2</ecNumber>
    </recommendedName>
</protein>
<dbReference type="GO" id="GO:0003954">
    <property type="term" value="F:NADH dehydrogenase activity"/>
    <property type="evidence" value="ECO:0007669"/>
    <property type="project" value="TreeGrafter"/>
</dbReference>
<proteinExistence type="inferred from homology"/>
<gene>
    <name evidence="9" type="primary">ND4</name>
</gene>
<feature type="transmembrane region" description="Helical" evidence="7">
    <location>
        <begin position="337"/>
        <end position="359"/>
    </location>
</feature>
<feature type="transmembrane region" description="Helical" evidence="7">
    <location>
        <begin position="89"/>
        <end position="108"/>
    </location>
</feature>
<feature type="transmembrane region" description="Helical" evidence="7">
    <location>
        <begin position="415"/>
        <end position="436"/>
    </location>
</feature>
<reference evidence="9" key="1">
    <citation type="submission" date="2007-11" db="EMBL/GenBank/DDBJ databases">
        <authorList>
            <person name="Heidel A.J."/>
            <person name="Gloeckner G."/>
        </authorList>
    </citation>
    <scope>NUCLEOTIDE SEQUENCE</scope>
</reference>
<feature type="domain" description="NADH:quinone oxidoreductase/Mrp antiporter transmembrane" evidence="8">
    <location>
        <begin position="137"/>
        <end position="424"/>
    </location>
</feature>
<feature type="transmembrane region" description="Helical" evidence="7">
    <location>
        <begin position="282"/>
        <end position="303"/>
    </location>
</feature>
<keyword evidence="7" id="KW-0813">Transport</keyword>
<evidence type="ECO:0000256" key="7">
    <source>
        <dbReference type="RuleBase" id="RU003297"/>
    </source>
</evidence>
<feature type="transmembrane region" description="Helical" evidence="7">
    <location>
        <begin position="497"/>
        <end position="515"/>
    </location>
</feature>
<keyword evidence="7" id="KW-0679">Respiratory chain</keyword>
<evidence type="ECO:0000259" key="8">
    <source>
        <dbReference type="Pfam" id="PF00361"/>
    </source>
</evidence>
<dbReference type="EC" id="7.1.1.2" evidence="7"/>
<feature type="transmembrane region" description="Helical" evidence="7">
    <location>
        <begin position="310"/>
        <end position="331"/>
    </location>
</feature>
<dbReference type="PANTHER" id="PTHR43507">
    <property type="entry name" value="NADH-UBIQUINONE OXIDOREDUCTASE CHAIN 4"/>
    <property type="match status" value="1"/>
</dbReference>
<dbReference type="NCBIfam" id="TIGR01972">
    <property type="entry name" value="NDH_I_M"/>
    <property type="match status" value="1"/>
</dbReference>
<dbReference type="RefSeq" id="YP_492645.2">
    <property type="nucleotide sequence ID" value="NC_007787.2"/>
</dbReference>
<keyword evidence="7 9" id="KW-0496">Mitochondrion</keyword>
<organism evidence="9">
    <name type="scientific">Dictyostelium citrinum</name>
    <name type="common">Slime mold</name>
    <dbReference type="NCBI Taxonomy" id="361072"/>
    <lineage>
        <taxon>Eukaryota</taxon>
        <taxon>Amoebozoa</taxon>
        <taxon>Evosea</taxon>
        <taxon>Eumycetozoa</taxon>
        <taxon>Dictyostelia</taxon>
        <taxon>Dictyosteliales</taxon>
        <taxon>Dictyosteliaceae</taxon>
        <taxon>Dictyostelium</taxon>
    </lineage>
</organism>
<dbReference type="InterPro" id="IPR001750">
    <property type="entry name" value="ND/Mrp_TM"/>
</dbReference>
<feature type="transmembrane region" description="Helical" evidence="7">
    <location>
        <begin position="35"/>
        <end position="55"/>
    </location>
</feature>
<geneLocation type="mitochondrion" evidence="9"/>
<accession>B2VQ20</accession>
<keyword evidence="5 7" id="KW-1133">Transmembrane helix</keyword>
<evidence type="ECO:0000256" key="2">
    <source>
        <dbReference type="ARBA" id="ARBA00004141"/>
    </source>
</evidence>
<evidence type="ECO:0000256" key="6">
    <source>
        <dbReference type="ARBA" id="ARBA00023136"/>
    </source>
</evidence>